<dbReference type="AlphaFoldDB" id="Q898F4"/>
<evidence type="ECO:0000313" key="2">
    <source>
        <dbReference type="EMBL" id="AAO35127.1"/>
    </source>
</evidence>
<accession>Q898F4</accession>
<dbReference type="HOGENOM" id="CLU_028455_3_2_9"/>
<organism evidence="2 3">
    <name type="scientific">Clostridium tetani (strain Massachusetts / E88)</name>
    <dbReference type="NCBI Taxonomy" id="212717"/>
    <lineage>
        <taxon>Bacteria</taxon>
        <taxon>Bacillati</taxon>
        <taxon>Bacillota</taxon>
        <taxon>Clostridia</taxon>
        <taxon>Eubacteriales</taxon>
        <taxon>Clostridiaceae</taxon>
        <taxon>Clostridium</taxon>
    </lineage>
</organism>
<keyword evidence="1" id="KW-0732">Signal</keyword>
<dbReference type="EMBL" id="AE015927">
    <property type="protein sequence ID" value="AAO35127.1"/>
    <property type="molecule type" value="Genomic_DNA"/>
</dbReference>
<dbReference type="OrthoDB" id="1904694at2"/>
<name>Q898F4_CLOTE</name>
<keyword evidence="3" id="KW-1185">Reference proteome</keyword>
<reference evidence="2 3" key="1">
    <citation type="journal article" date="2003" name="Proc. Natl. Acad. Sci. U.S.A.">
        <title>The genome sequence of Clostridium tetani, the causative agent of tetanus disease.</title>
        <authorList>
            <person name="Brueggemann H."/>
            <person name="Baumer S."/>
            <person name="Fricke W.F."/>
            <person name="Wiezer A."/>
            <person name="Liesegang H."/>
            <person name="Decker I."/>
            <person name="Herzberg C."/>
            <person name="Martinez-Arias R."/>
            <person name="Merkl R."/>
            <person name="Henne A."/>
            <person name="Gottschalk G."/>
        </authorList>
    </citation>
    <scope>NUCLEOTIDE SEQUENCE [LARGE SCALE GENOMIC DNA]</scope>
    <source>
        <strain evidence="3">Massachusetts / E88</strain>
    </source>
</reference>
<dbReference type="Proteomes" id="UP000001412">
    <property type="component" value="Chromosome"/>
</dbReference>
<proteinExistence type="predicted"/>
<feature type="chain" id="PRO_5038915184" evidence="1">
    <location>
        <begin position="21"/>
        <end position="592"/>
    </location>
</feature>
<feature type="signal peptide" evidence="1">
    <location>
        <begin position="1"/>
        <end position="20"/>
    </location>
</feature>
<keyword evidence="2" id="KW-0378">Hydrolase</keyword>
<dbReference type="RefSeq" id="WP_011098796.1">
    <property type="nucleotide sequence ID" value="NC_004557.1"/>
</dbReference>
<evidence type="ECO:0000256" key="1">
    <source>
        <dbReference type="SAM" id="SignalP"/>
    </source>
</evidence>
<dbReference type="EC" id="3.5.1.28" evidence="2"/>
<dbReference type="InterPro" id="IPR007253">
    <property type="entry name" value="Cell_wall-bd_2"/>
</dbReference>
<dbReference type="PANTHER" id="PTHR30032:SF8">
    <property type="entry name" value="GERMINATION-SPECIFIC N-ACETYLMURAMOYL-L-ALANINE AMIDASE"/>
    <property type="match status" value="1"/>
</dbReference>
<sequence length="592" mass="64775">MNKKRTILNLLATITISVFLSGVCVESKVSAATYSKSERIWGKDRYETAVKISQNGWKDGANCVILSSGEGYADALCAAPLAKIKDAPILLTKKDTLDSNTLEELKRLGVNRVYIVGGQGSVAKEVENKIKSETNSKVERIEGKDRYETSIKIAEKLGTVNKNNQPKELILASGENYADALSAAPVGAIREIPIILTKSNELPSKTKEYIKKCNANKTYVIGGQASISNSIKNSLPRSKRIYGNDRFETNVAVAKAFPSDFEFRKPYVALGAGSTGNEFADALAVSALAAKNSAPVILTGKNLSDSTETLAKENFLPSSKITVLGGINNVPEKIVQDIRAVAELMNEEEGLYDQNIEGNAAITAKDITVNYITINGNLYIEEKDAEIVKVKVNGTIFINPGENGECKLEDVEADKVVILSGTERGIFFKDVRANELELRNKNKTRVVLEELSKFNKTEVLTATILQNVVGSFGEVTIKDTLKDKDVELHGSFHEKIVLEGSVNLNAFPANYIEKIEVKTEKGEDIMLDGDCREVEVYSGVNIKVTKNTKGDIIAKSLEAENYATIDMPKNLDIKVKNFKLDNIKGQGKEQFI</sequence>
<dbReference type="KEGG" id="ctc:CTC_00504"/>
<dbReference type="GeneID" id="25393045"/>
<dbReference type="GO" id="GO:0008745">
    <property type="term" value="F:N-acetylmuramoyl-L-alanine amidase activity"/>
    <property type="evidence" value="ECO:0007669"/>
    <property type="project" value="UniProtKB-EC"/>
</dbReference>
<dbReference type="InterPro" id="IPR051922">
    <property type="entry name" value="Bact_Sporulation_Assoc"/>
</dbReference>
<dbReference type="Pfam" id="PF04122">
    <property type="entry name" value="CW_binding_2"/>
    <property type="match status" value="3"/>
</dbReference>
<protein>
    <submittedName>
        <fullName evidence="2">Cwp66-like protein/N-acetylmuramoyl-L-alanine amidase</fullName>
        <ecNumber evidence="2">3.5.1.28</ecNumber>
    </submittedName>
</protein>
<evidence type="ECO:0000313" key="3">
    <source>
        <dbReference type="Proteomes" id="UP000001412"/>
    </source>
</evidence>
<dbReference type="Gene3D" id="3.40.50.12090">
    <property type="match status" value="2"/>
</dbReference>
<dbReference type="STRING" id="212717.CTC_00504"/>
<gene>
    <name evidence="2" type="ordered locus">CTC_00504</name>
</gene>
<dbReference type="PANTHER" id="PTHR30032">
    <property type="entry name" value="N-ACETYLMURAMOYL-L-ALANINE AMIDASE-RELATED"/>
    <property type="match status" value="1"/>
</dbReference>